<name>A0A4Z1ASY3_9FLAO</name>
<dbReference type="InterPro" id="IPR010921">
    <property type="entry name" value="Trp_repressor/repl_initiator"/>
</dbReference>
<dbReference type="EMBL" id="SRPE01000017">
    <property type="protein sequence ID" value="TGN21893.1"/>
    <property type="molecule type" value="Genomic_DNA"/>
</dbReference>
<accession>A0A4Z1ASY3</accession>
<dbReference type="RefSeq" id="WP_135836971.1">
    <property type="nucleotide sequence ID" value="NZ_SRPE01000017.1"/>
</dbReference>
<proteinExistence type="predicted"/>
<organism evidence="1 2">
    <name type="scientific">Empedobacter tilapiae</name>
    <dbReference type="NCBI Taxonomy" id="2491114"/>
    <lineage>
        <taxon>Bacteria</taxon>
        <taxon>Pseudomonadati</taxon>
        <taxon>Bacteroidota</taxon>
        <taxon>Flavobacteriia</taxon>
        <taxon>Flavobacteriales</taxon>
        <taxon>Weeksellaceae</taxon>
        <taxon>Empedobacter</taxon>
    </lineage>
</organism>
<dbReference type="Proteomes" id="UP000297998">
    <property type="component" value="Unassembled WGS sequence"/>
</dbReference>
<dbReference type="AlphaFoldDB" id="A0A4Z1ASY3"/>
<protein>
    <submittedName>
        <fullName evidence="1">Helix-turn-helix domain-containing protein</fullName>
    </submittedName>
</protein>
<sequence length="105" mass="12349">MEKSSPNYKQIFKDILDRKYPEKRNACENILNKTTLSIVDVIEINAKIFGIAIINDSKKFRSYKKSDILKILEYQKEKGLNNSQLANHFRLSRNTVAKWKKLFLV</sequence>
<dbReference type="OrthoDB" id="1260127at2"/>
<comment type="caution">
    <text evidence="1">The sequence shown here is derived from an EMBL/GenBank/DDBJ whole genome shotgun (WGS) entry which is preliminary data.</text>
</comment>
<gene>
    <name evidence="1" type="ORF">E4J94_16975</name>
</gene>
<keyword evidence="2" id="KW-1185">Reference proteome</keyword>
<evidence type="ECO:0000313" key="1">
    <source>
        <dbReference type="EMBL" id="TGN21893.1"/>
    </source>
</evidence>
<dbReference type="GO" id="GO:0043565">
    <property type="term" value="F:sequence-specific DNA binding"/>
    <property type="evidence" value="ECO:0007669"/>
    <property type="project" value="InterPro"/>
</dbReference>
<dbReference type="SUPFAM" id="SSF48295">
    <property type="entry name" value="TrpR-like"/>
    <property type="match status" value="1"/>
</dbReference>
<evidence type="ECO:0000313" key="2">
    <source>
        <dbReference type="Proteomes" id="UP000297998"/>
    </source>
</evidence>
<reference evidence="1 2" key="1">
    <citation type="submission" date="2019-03" db="EMBL/GenBank/DDBJ databases">
        <title>Empedobacter tilapiae sp. nov., isolated from an intestine of Nile tilapia Oreochromis niloticus.</title>
        <authorList>
            <person name="Kim Y.-O."/>
            <person name="Yoon J.-H."/>
        </authorList>
    </citation>
    <scope>NUCLEOTIDE SEQUENCE [LARGE SCALE GENOMIC DNA]</scope>
    <source>
        <strain evidence="1 2">MRS2</strain>
    </source>
</reference>